<keyword evidence="1" id="KW-0812">Transmembrane</keyword>
<dbReference type="OrthoDB" id="291683at2"/>
<dbReference type="AlphaFoldDB" id="A0A368KPS1"/>
<accession>A0A368KPS1</accession>
<dbReference type="EMBL" id="QPEX01000028">
    <property type="protein sequence ID" value="RCS47621.1"/>
    <property type="molecule type" value="Genomic_DNA"/>
</dbReference>
<protein>
    <submittedName>
        <fullName evidence="2">Uncharacterized protein</fullName>
    </submittedName>
</protein>
<reference evidence="2 3" key="1">
    <citation type="submission" date="2018-07" db="EMBL/GenBank/DDBJ databases">
        <title>Comparative genomes isolates from brazilian mangrove.</title>
        <authorList>
            <person name="De Araujo J.E."/>
            <person name="Taketani R.G."/>
            <person name="Silva M.C.P."/>
            <person name="Lourenco M.V."/>
            <person name="Oliveira V.M."/>
            <person name="Andreote F.D."/>
        </authorList>
    </citation>
    <scope>NUCLEOTIDE SEQUENCE [LARGE SCALE GENOMIC DNA]</scope>
    <source>
        <strain evidence="2 3">HEX PRIS-MGV</strain>
    </source>
</reference>
<name>A0A368KPS1_9BACT</name>
<feature type="transmembrane region" description="Helical" evidence="1">
    <location>
        <begin position="112"/>
        <end position="132"/>
    </location>
</feature>
<comment type="caution">
    <text evidence="2">The sequence shown here is derived from an EMBL/GenBank/DDBJ whole genome shotgun (WGS) entry which is preliminary data.</text>
</comment>
<sequence>MDVLHGLIHSILNNGDAALLSVGCGVALISLASSFIWSRQWYLLPIPLGLLALTGFLLNPLADSRSAFELRQILLGPDFHLAACVLQIILSAASFAVGLRLVAQPENSRWKVLLASLCCVPQPVVVLSMLLIEQQWLSAQFGARPEWVGTVVPLLMLAIMLGAGAVCWLLPNTWLALCQLTSALLLGVASCLFTTTANALPLGNQAELATHAVYALVPAALLGVVCLAIGIVWERLSTSRAHSQRLNRISHR</sequence>
<evidence type="ECO:0000313" key="2">
    <source>
        <dbReference type="EMBL" id="RCS47621.1"/>
    </source>
</evidence>
<evidence type="ECO:0000313" key="3">
    <source>
        <dbReference type="Proteomes" id="UP000253562"/>
    </source>
</evidence>
<feature type="transmembrane region" description="Helical" evidence="1">
    <location>
        <begin position="212"/>
        <end position="233"/>
    </location>
</feature>
<keyword evidence="1" id="KW-0472">Membrane</keyword>
<feature type="transmembrane region" description="Helical" evidence="1">
    <location>
        <begin position="42"/>
        <end position="59"/>
    </location>
</feature>
<feature type="transmembrane region" description="Helical" evidence="1">
    <location>
        <begin position="79"/>
        <end position="103"/>
    </location>
</feature>
<dbReference type="Proteomes" id="UP000253562">
    <property type="component" value="Unassembled WGS sequence"/>
</dbReference>
<keyword evidence="1" id="KW-1133">Transmembrane helix</keyword>
<organism evidence="2 3">
    <name type="scientific">Bremerella cremea</name>
    <dbReference type="NCBI Taxonomy" id="1031537"/>
    <lineage>
        <taxon>Bacteria</taxon>
        <taxon>Pseudomonadati</taxon>
        <taxon>Planctomycetota</taxon>
        <taxon>Planctomycetia</taxon>
        <taxon>Pirellulales</taxon>
        <taxon>Pirellulaceae</taxon>
        <taxon>Bremerella</taxon>
    </lineage>
</organism>
<gene>
    <name evidence="2" type="ORF">DTL42_13940</name>
</gene>
<feature type="transmembrane region" description="Helical" evidence="1">
    <location>
        <begin position="17"/>
        <end position="37"/>
    </location>
</feature>
<feature type="transmembrane region" description="Helical" evidence="1">
    <location>
        <begin position="152"/>
        <end position="171"/>
    </location>
</feature>
<evidence type="ECO:0000256" key="1">
    <source>
        <dbReference type="SAM" id="Phobius"/>
    </source>
</evidence>
<proteinExistence type="predicted"/>
<feature type="transmembrane region" description="Helical" evidence="1">
    <location>
        <begin position="183"/>
        <end position="200"/>
    </location>
</feature>
<dbReference type="RefSeq" id="WP_114369347.1">
    <property type="nucleotide sequence ID" value="NZ_QPEX01000028.1"/>
</dbReference>